<dbReference type="Gene3D" id="6.10.340.10">
    <property type="match status" value="1"/>
</dbReference>
<dbReference type="GO" id="GO:0007165">
    <property type="term" value="P:signal transduction"/>
    <property type="evidence" value="ECO:0007669"/>
    <property type="project" value="InterPro"/>
</dbReference>
<sequence>MNWFYNLKIKQKLTLSFIIVALFSGIVGFIGIRNIGKLNENSNDLYKRNFQAMKNISAIKSNLIQINFDIYKIINEKDKGTYVNLRNEIENLKNQDDSLLNDYSQTISEVKDQELFNEFTLILKDYRNYRKDLFNYLDEGNYDEASKTYSKLNAFSNNIIKNTDDYIQFNLDLAKESQAENESLYMNTLISTIFFGISGLIIAIILGIHIASVISEQLKKLVSFAKSITEGNLDHNIDIKTKDEIGLLADSLNKAGAARREYELDLTSNYEELEASYEEITALEEELREKYDELAISEENLKESEKLYKLISEASSDALFDWRVKDNTMHFSDRWFELLGYSRDEFNSIGFKDLIHLEDTSSIDTIIKDHWDRKTDSYTIEYRIKTKSGSYIWMISTGKTIYDKNGDPYRVVASHKDISELKEYQHKLEYMAYHDFLTDLPNRQYLYRVVNESLELGSSNNSEIESALIFLDIDNFKYINDTLGHSFGDILISAIGDRLMRTLGDEDTLIRLGGDEFIIFMRDISSHEHVKDFSESILNIFSEPFNLNNNLVQITTSLGISLFPKDGLDLDELLTKSDIAMYNSKKLGKNNYTFYNDGMNKEVVGRMKIERHLRDAINRNEFYLHYQPQVNLKTNKISSFEALIRWNNPELGFVSPLDFISIAEENHKIIEIGTWVLKTACEFIKEIHTNHNSDCYISVNVSVIQLMQSDFIDTVLRILNETSVSPSQLEIEITESIFIESYELINSKLEQLRGMGVKIALDDFGKGYSSLSYLKQLPITTLKIDKSFIDDIIISNKSSLVENIIDIGHKMDLNVVAEGVETQDQLRFLDNYNCDKIQGYYFSRPVEKEAAIQLINEGIIS</sequence>
<dbReference type="EMBL" id="JAESWA010000023">
    <property type="protein sequence ID" value="MBL4932842.1"/>
    <property type="molecule type" value="Genomic_DNA"/>
</dbReference>
<dbReference type="Pfam" id="PF08447">
    <property type="entry name" value="PAS_3"/>
    <property type="match status" value="1"/>
</dbReference>
<accession>A0A937FIN4</accession>
<dbReference type="PANTHER" id="PTHR44757">
    <property type="entry name" value="DIGUANYLATE CYCLASE DGCP"/>
    <property type="match status" value="1"/>
</dbReference>
<dbReference type="Pfam" id="PF00563">
    <property type="entry name" value="EAL"/>
    <property type="match status" value="1"/>
</dbReference>
<dbReference type="InterPro" id="IPR000700">
    <property type="entry name" value="PAS-assoc_C"/>
</dbReference>
<evidence type="ECO:0000256" key="2">
    <source>
        <dbReference type="SAM" id="Phobius"/>
    </source>
</evidence>
<dbReference type="SUPFAM" id="SSF55785">
    <property type="entry name" value="PYP-like sensor domain (PAS domain)"/>
    <property type="match status" value="1"/>
</dbReference>
<dbReference type="CDD" id="cd06225">
    <property type="entry name" value="HAMP"/>
    <property type="match status" value="1"/>
</dbReference>
<proteinExistence type="predicted"/>
<feature type="domain" description="PAS" evidence="3">
    <location>
        <begin position="304"/>
        <end position="374"/>
    </location>
</feature>
<feature type="transmembrane region" description="Helical" evidence="2">
    <location>
        <begin position="13"/>
        <end position="32"/>
    </location>
</feature>
<evidence type="ECO:0000259" key="6">
    <source>
        <dbReference type="PROSITE" id="PS50885"/>
    </source>
</evidence>
<dbReference type="GO" id="GO:0016020">
    <property type="term" value="C:membrane"/>
    <property type="evidence" value="ECO:0007669"/>
    <property type="project" value="InterPro"/>
</dbReference>
<evidence type="ECO:0000259" key="7">
    <source>
        <dbReference type="PROSITE" id="PS50887"/>
    </source>
</evidence>
<dbReference type="PROSITE" id="PS50883">
    <property type="entry name" value="EAL"/>
    <property type="match status" value="1"/>
</dbReference>
<name>A0A937FIN4_9CLOT</name>
<dbReference type="InterPro" id="IPR000160">
    <property type="entry name" value="GGDEF_dom"/>
</dbReference>
<dbReference type="PROSITE" id="PS50885">
    <property type="entry name" value="HAMP"/>
    <property type="match status" value="1"/>
</dbReference>
<keyword evidence="2" id="KW-0812">Transmembrane</keyword>
<evidence type="ECO:0000259" key="5">
    <source>
        <dbReference type="PROSITE" id="PS50883"/>
    </source>
</evidence>
<evidence type="ECO:0000259" key="4">
    <source>
        <dbReference type="PROSITE" id="PS50113"/>
    </source>
</evidence>
<dbReference type="InterPro" id="IPR024478">
    <property type="entry name" value="HlyB_4HB_MCP"/>
</dbReference>
<feature type="domain" description="GGDEF" evidence="7">
    <location>
        <begin position="464"/>
        <end position="597"/>
    </location>
</feature>
<feature type="domain" description="HAMP" evidence="6">
    <location>
        <begin position="212"/>
        <end position="264"/>
    </location>
</feature>
<feature type="transmembrane region" description="Helical" evidence="2">
    <location>
        <begin position="184"/>
        <end position="211"/>
    </location>
</feature>
<dbReference type="Pfam" id="PF12729">
    <property type="entry name" value="4HB_MCP_1"/>
    <property type="match status" value="1"/>
</dbReference>
<comment type="caution">
    <text evidence="8">The sequence shown here is derived from an EMBL/GenBank/DDBJ whole genome shotgun (WGS) entry which is preliminary data.</text>
</comment>
<protein>
    <submittedName>
        <fullName evidence="8">EAL domain-containing protein</fullName>
    </submittedName>
</protein>
<dbReference type="Proteomes" id="UP000623681">
    <property type="component" value="Unassembled WGS sequence"/>
</dbReference>
<dbReference type="PANTHER" id="PTHR44757:SF2">
    <property type="entry name" value="BIOFILM ARCHITECTURE MAINTENANCE PROTEIN MBAA"/>
    <property type="match status" value="1"/>
</dbReference>
<keyword evidence="1" id="KW-0175">Coiled coil</keyword>
<dbReference type="SMART" id="SM00052">
    <property type="entry name" value="EAL"/>
    <property type="match status" value="1"/>
</dbReference>
<organism evidence="8 9">
    <name type="scientific">Clostridium paridis</name>
    <dbReference type="NCBI Taxonomy" id="2803863"/>
    <lineage>
        <taxon>Bacteria</taxon>
        <taxon>Bacillati</taxon>
        <taxon>Bacillota</taxon>
        <taxon>Clostridia</taxon>
        <taxon>Eubacteriales</taxon>
        <taxon>Clostridiaceae</taxon>
        <taxon>Clostridium</taxon>
    </lineage>
</organism>
<dbReference type="PROSITE" id="PS50112">
    <property type="entry name" value="PAS"/>
    <property type="match status" value="1"/>
</dbReference>
<feature type="coiled-coil region" evidence="1">
    <location>
        <begin position="270"/>
        <end position="307"/>
    </location>
</feature>
<dbReference type="CDD" id="cd01949">
    <property type="entry name" value="GGDEF"/>
    <property type="match status" value="1"/>
</dbReference>
<dbReference type="SUPFAM" id="SSF158472">
    <property type="entry name" value="HAMP domain-like"/>
    <property type="match status" value="1"/>
</dbReference>
<dbReference type="SMART" id="SM00086">
    <property type="entry name" value="PAC"/>
    <property type="match status" value="1"/>
</dbReference>
<dbReference type="InterPro" id="IPR001633">
    <property type="entry name" value="EAL_dom"/>
</dbReference>
<evidence type="ECO:0000313" key="9">
    <source>
        <dbReference type="Proteomes" id="UP000623681"/>
    </source>
</evidence>
<dbReference type="SMART" id="SM00267">
    <property type="entry name" value="GGDEF"/>
    <property type="match status" value="1"/>
</dbReference>
<dbReference type="Pfam" id="PF00990">
    <property type="entry name" value="GGDEF"/>
    <property type="match status" value="1"/>
</dbReference>
<dbReference type="SUPFAM" id="SSF55073">
    <property type="entry name" value="Nucleotide cyclase"/>
    <property type="match status" value="1"/>
</dbReference>
<keyword evidence="2" id="KW-0472">Membrane</keyword>
<keyword evidence="2" id="KW-1133">Transmembrane helix</keyword>
<dbReference type="PROSITE" id="PS50113">
    <property type="entry name" value="PAC"/>
    <property type="match status" value="1"/>
</dbReference>
<dbReference type="AlphaFoldDB" id="A0A937FIN4"/>
<dbReference type="CDD" id="cd00130">
    <property type="entry name" value="PAS"/>
    <property type="match status" value="1"/>
</dbReference>
<keyword evidence="9" id="KW-1185">Reference proteome</keyword>
<dbReference type="CDD" id="cd01948">
    <property type="entry name" value="EAL"/>
    <property type="match status" value="1"/>
</dbReference>
<dbReference type="RefSeq" id="WP_202768228.1">
    <property type="nucleotide sequence ID" value="NZ_JAESWA010000023.1"/>
</dbReference>
<dbReference type="InterPro" id="IPR013655">
    <property type="entry name" value="PAS_fold_3"/>
</dbReference>
<evidence type="ECO:0000259" key="3">
    <source>
        <dbReference type="PROSITE" id="PS50112"/>
    </source>
</evidence>
<dbReference type="InterPro" id="IPR052155">
    <property type="entry name" value="Biofilm_reg_signaling"/>
</dbReference>
<gene>
    <name evidence="8" type="ORF">JK634_13600</name>
</gene>
<dbReference type="InterPro" id="IPR029787">
    <property type="entry name" value="Nucleotide_cyclase"/>
</dbReference>
<feature type="domain" description="PAC" evidence="4">
    <location>
        <begin position="378"/>
        <end position="430"/>
    </location>
</feature>
<reference evidence="8" key="1">
    <citation type="submission" date="2021-01" db="EMBL/GenBank/DDBJ databases">
        <title>Genome public.</title>
        <authorList>
            <person name="Liu C."/>
            <person name="Sun Q."/>
        </authorList>
    </citation>
    <scope>NUCLEOTIDE SEQUENCE</scope>
    <source>
        <strain evidence="8">YIM B02565</strain>
    </source>
</reference>
<dbReference type="Pfam" id="PF00672">
    <property type="entry name" value="HAMP"/>
    <property type="match status" value="1"/>
</dbReference>
<evidence type="ECO:0000256" key="1">
    <source>
        <dbReference type="SAM" id="Coils"/>
    </source>
</evidence>
<dbReference type="Gene3D" id="3.30.450.20">
    <property type="entry name" value="PAS domain"/>
    <property type="match status" value="1"/>
</dbReference>
<evidence type="ECO:0000313" key="8">
    <source>
        <dbReference type="EMBL" id="MBL4932842.1"/>
    </source>
</evidence>
<feature type="domain" description="EAL" evidence="5">
    <location>
        <begin position="606"/>
        <end position="859"/>
    </location>
</feature>
<dbReference type="InterPro" id="IPR043128">
    <property type="entry name" value="Rev_trsase/Diguanyl_cyclase"/>
</dbReference>
<dbReference type="NCBIfam" id="TIGR00229">
    <property type="entry name" value="sensory_box"/>
    <property type="match status" value="1"/>
</dbReference>
<dbReference type="PROSITE" id="PS50887">
    <property type="entry name" value="GGDEF"/>
    <property type="match status" value="1"/>
</dbReference>
<dbReference type="InterPro" id="IPR035965">
    <property type="entry name" value="PAS-like_dom_sf"/>
</dbReference>
<dbReference type="NCBIfam" id="TIGR00254">
    <property type="entry name" value="GGDEF"/>
    <property type="match status" value="1"/>
</dbReference>
<dbReference type="Gene3D" id="3.20.20.450">
    <property type="entry name" value="EAL domain"/>
    <property type="match status" value="1"/>
</dbReference>
<dbReference type="InterPro" id="IPR003660">
    <property type="entry name" value="HAMP_dom"/>
</dbReference>
<dbReference type="InterPro" id="IPR035919">
    <property type="entry name" value="EAL_sf"/>
</dbReference>
<dbReference type="InterPro" id="IPR000014">
    <property type="entry name" value="PAS"/>
</dbReference>
<dbReference type="Gene3D" id="3.30.70.270">
    <property type="match status" value="1"/>
</dbReference>
<dbReference type="InterPro" id="IPR001610">
    <property type="entry name" value="PAC"/>
</dbReference>
<dbReference type="SUPFAM" id="SSF141868">
    <property type="entry name" value="EAL domain-like"/>
    <property type="match status" value="1"/>
</dbReference>
<feature type="coiled-coil region" evidence="1">
    <location>
        <begin position="75"/>
        <end position="102"/>
    </location>
</feature>